<evidence type="ECO:0000313" key="1">
    <source>
        <dbReference type="EMBL" id="KKL86618.1"/>
    </source>
</evidence>
<protein>
    <submittedName>
        <fullName evidence="1">Uncharacterized protein</fullName>
    </submittedName>
</protein>
<dbReference type="AlphaFoldDB" id="A0A0F9FK10"/>
<reference evidence="1" key="1">
    <citation type="journal article" date="2015" name="Nature">
        <title>Complex archaea that bridge the gap between prokaryotes and eukaryotes.</title>
        <authorList>
            <person name="Spang A."/>
            <person name="Saw J.H."/>
            <person name="Jorgensen S.L."/>
            <person name="Zaremba-Niedzwiedzka K."/>
            <person name="Martijn J."/>
            <person name="Lind A.E."/>
            <person name="van Eijk R."/>
            <person name="Schleper C."/>
            <person name="Guy L."/>
            <person name="Ettema T.J."/>
        </authorList>
    </citation>
    <scope>NUCLEOTIDE SEQUENCE</scope>
</reference>
<sequence>MKLLQAQARDHQVLKHDDKIKNVDFHSFDIELMPGIRLNIVHELSDKQAIKLRVVSDYGSQFEQFVILPTVQNAIVLRAGMETANIVEEL</sequence>
<gene>
    <name evidence="1" type="ORF">LCGC14_1943000</name>
</gene>
<comment type="caution">
    <text evidence="1">The sequence shown here is derived from an EMBL/GenBank/DDBJ whole genome shotgun (WGS) entry which is preliminary data.</text>
</comment>
<organism evidence="1">
    <name type="scientific">marine sediment metagenome</name>
    <dbReference type="NCBI Taxonomy" id="412755"/>
    <lineage>
        <taxon>unclassified sequences</taxon>
        <taxon>metagenomes</taxon>
        <taxon>ecological metagenomes</taxon>
    </lineage>
</organism>
<name>A0A0F9FK10_9ZZZZ</name>
<accession>A0A0F9FK10</accession>
<proteinExistence type="predicted"/>
<dbReference type="EMBL" id="LAZR01021062">
    <property type="protein sequence ID" value="KKL86618.1"/>
    <property type="molecule type" value="Genomic_DNA"/>
</dbReference>